<evidence type="ECO:0000256" key="1">
    <source>
        <dbReference type="ARBA" id="ARBA00004141"/>
    </source>
</evidence>
<dbReference type="KEGG" id="lgi:LOTGIDRAFT_159638"/>
<evidence type="ECO:0000313" key="9">
    <source>
        <dbReference type="EMBL" id="ESO96889.1"/>
    </source>
</evidence>
<feature type="chain" id="PRO_5004719851" description="G-protein coupled receptors family 2 profile 2 domain-containing protein" evidence="7">
    <location>
        <begin position="24"/>
        <end position="919"/>
    </location>
</feature>
<dbReference type="OrthoDB" id="6146532at2759"/>
<feature type="domain" description="G-protein coupled receptors family 2 profile 2" evidence="8">
    <location>
        <begin position="604"/>
        <end position="850"/>
    </location>
</feature>
<evidence type="ECO:0000256" key="2">
    <source>
        <dbReference type="ARBA" id="ARBA00022692"/>
    </source>
</evidence>
<dbReference type="InterPro" id="IPR017981">
    <property type="entry name" value="GPCR_2-like_7TM"/>
</dbReference>
<keyword evidence="7" id="KW-0732">Signal</keyword>
<evidence type="ECO:0000256" key="5">
    <source>
        <dbReference type="SAM" id="MobiDB-lite"/>
    </source>
</evidence>
<protein>
    <recommendedName>
        <fullName evidence="8">G-protein coupled receptors family 2 profile 2 domain-containing protein</fullName>
    </recommendedName>
</protein>
<dbReference type="PANTHER" id="PTHR45902">
    <property type="entry name" value="LATROPHILIN RECEPTOR-LIKE PROTEIN A"/>
    <property type="match status" value="1"/>
</dbReference>
<feature type="transmembrane region" description="Helical" evidence="6">
    <location>
        <begin position="676"/>
        <end position="698"/>
    </location>
</feature>
<feature type="compositionally biased region" description="Low complexity" evidence="5">
    <location>
        <begin position="883"/>
        <end position="898"/>
    </location>
</feature>
<dbReference type="OMA" id="RNMFCYL"/>
<dbReference type="GO" id="GO:0004930">
    <property type="term" value="F:G protein-coupled receptor activity"/>
    <property type="evidence" value="ECO:0007669"/>
    <property type="project" value="InterPro"/>
</dbReference>
<dbReference type="PROSITE" id="PS50261">
    <property type="entry name" value="G_PROTEIN_RECEP_F2_4"/>
    <property type="match status" value="1"/>
</dbReference>
<feature type="signal peptide" evidence="7">
    <location>
        <begin position="1"/>
        <end position="23"/>
    </location>
</feature>
<dbReference type="GO" id="GO:0016020">
    <property type="term" value="C:membrane"/>
    <property type="evidence" value="ECO:0007669"/>
    <property type="project" value="UniProtKB-SubCell"/>
</dbReference>
<feature type="region of interest" description="Disordered" evidence="5">
    <location>
        <begin position="883"/>
        <end position="919"/>
    </location>
</feature>
<dbReference type="HOGENOM" id="CLU_323739_0_0_1"/>
<keyword evidence="2 6" id="KW-0812">Transmembrane</keyword>
<sequence>MQTFLVFWILFCSIKAVVRQGTAHPSNTSGPFDFVIGKYQDFQSQAMDLEAQYCRSSCSERFKKLYKGDSNFLCAPCFCDSDCYKYNDCCPDKILFEKPETEIQPDTKYGCHGTIIKNEQYQEFYQMIDKCPESFTNQEIKETCHKSDSLHWKYVKPYFDFKTKETYRNKYCALCNNVMNSKSYETQITCQTFDDYGNSTNSTEVYYHVINNYKCQVRFNPPKTQSIDRRQCGAVYQPFYSQCNETGLWLFFDERVERACGLYTNIVNEKYKNIFCRLCNEKIFWLDLFGPFTTRPIGHFSMTSLLNLGGDDGLIEKTRFSDESTQFIKGCSDDEILNPLSCECEKIFCIDSKTFKNGRCQSVFLESNSFGYDMCVRVAGTINTTAPEPFLAFGLVLPNYDSPYYLVDRYATPVKVEDCGNGLVQIIADITTEIIFENPVPTDVTELDLVNKMKQVGEEVKYYDGDMISTLERDCPPPLEFTGALGLDSSCIEIPTKPFHSNFNIKIGMDKVLKDMKFIPLSKLLTCTLILVNSSLVTHEPRILTLLHNNVTLSSGEFEIQDDQFVVCTEDFLFGTSIFECSPTDVHQNTTNGTRDGNISATPLGILSVVCTCISLLFLIITFVFYCTVKDLRNVVGVNVMGLIINLFIAQLVYEFGLELSDYPVLCKAMGISNHYFWLSATFWMNCCTIVLFMKLSFPLHSRAFTTKYILLRSSLYSTITPLVIVAITIVVNMSNNGTIGYGNRAICYMSYANDRRYAFALPLGLLILTNIGLFSYTFIKIRVDQVESIINKENKINILACLKLSVITGAAWIFAFIYEATGAIVFAYLFTLLVGTQGVMIFFAFIVNKRVCMSCKDKLYGTSDSGSSGVYKQKKYLLKTASESPLPSLPKSKSSTDSDSDQNAKLRPSVPNFNGEAV</sequence>
<evidence type="ECO:0000256" key="7">
    <source>
        <dbReference type="SAM" id="SignalP"/>
    </source>
</evidence>
<feature type="transmembrane region" description="Helical" evidence="6">
    <location>
        <begin position="801"/>
        <end position="819"/>
    </location>
</feature>
<gene>
    <name evidence="9" type="ORF">LOTGIDRAFT_159638</name>
</gene>
<dbReference type="CDD" id="cd15039">
    <property type="entry name" value="7tmB3_Methuselah-like"/>
    <property type="match status" value="1"/>
</dbReference>
<dbReference type="AlphaFoldDB" id="V4C5L6"/>
<dbReference type="Proteomes" id="UP000030746">
    <property type="component" value="Unassembled WGS sequence"/>
</dbReference>
<dbReference type="RefSeq" id="XP_009052386.1">
    <property type="nucleotide sequence ID" value="XM_009054138.1"/>
</dbReference>
<evidence type="ECO:0000259" key="8">
    <source>
        <dbReference type="PROSITE" id="PS50261"/>
    </source>
</evidence>
<feature type="transmembrane region" description="Helical" evidence="6">
    <location>
        <begin position="604"/>
        <end position="629"/>
    </location>
</feature>
<feature type="transmembrane region" description="Helical" evidence="6">
    <location>
        <begin position="636"/>
        <end position="656"/>
    </location>
</feature>
<dbReference type="GeneID" id="20238108"/>
<feature type="transmembrane region" description="Helical" evidence="6">
    <location>
        <begin position="825"/>
        <end position="848"/>
    </location>
</feature>
<dbReference type="PANTHER" id="PTHR45902:SF1">
    <property type="entry name" value="LATROPHILIN RECEPTOR-LIKE PROTEIN A"/>
    <property type="match status" value="1"/>
</dbReference>
<dbReference type="InterPro" id="IPR000832">
    <property type="entry name" value="GPCR_2_secretin-like"/>
</dbReference>
<keyword evidence="3 6" id="KW-1133">Transmembrane helix</keyword>
<comment type="subcellular location">
    <subcellularLocation>
        <location evidence="1">Membrane</location>
        <topology evidence="1">Multi-pass membrane protein</topology>
    </subcellularLocation>
</comment>
<dbReference type="GO" id="GO:0007166">
    <property type="term" value="P:cell surface receptor signaling pathway"/>
    <property type="evidence" value="ECO:0007669"/>
    <property type="project" value="InterPro"/>
</dbReference>
<evidence type="ECO:0000256" key="3">
    <source>
        <dbReference type="ARBA" id="ARBA00022989"/>
    </source>
</evidence>
<dbReference type="InterPro" id="IPR053231">
    <property type="entry name" value="GPCR_LN-TM7"/>
</dbReference>
<dbReference type="Gene3D" id="1.20.1070.10">
    <property type="entry name" value="Rhodopsin 7-helix transmembrane proteins"/>
    <property type="match status" value="1"/>
</dbReference>
<accession>V4C5L6</accession>
<proteinExistence type="predicted"/>
<dbReference type="Pfam" id="PF00002">
    <property type="entry name" value="7tm_2"/>
    <property type="match status" value="1"/>
</dbReference>
<evidence type="ECO:0000313" key="10">
    <source>
        <dbReference type="Proteomes" id="UP000030746"/>
    </source>
</evidence>
<keyword evidence="10" id="KW-1185">Reference proteome</keyword>
<feature type="transmembrane region" description="Helical" evidence="6">
    <location>
        <begin position="710"/>
        <end position="732"/>
    </location>
</feature>
<evidence type="ECO:0000256" key="6">
    <source>
        <dbReference type="SAM" id="Phobius"/>
    </source>
</evidence>
<dbReference type="CTD" id="20238108"/>
<dbReference type="EMBL" id="KB201362">
    <property type="protein sequence ID" value="ESO96889.1"/>
    <property type="molecule type" value="Genomic_DNA"/>
</dbReference>
<organism evidence="9 10">
    <name type="scientific">Lottia gigantea</name>
    <name type="common">Giant owl limpet</name>
    <dbReference type="NCBI Taxonomy" id="225164"/>
    <lineage>
        <taxon>Eukaryota</taxon>
        <taxon>Metazoa</taxon>
        <taxon>Spiralia</taxon>
        <taxon>Lophotrochozoa</taxon>
        <taxon>Mollusca</taxon>
        <taxon>Gastropoda</taxon>
        <taxon>Patellogastropoda</taxon>
        <taxon>Lottioidea</taxon>
        <taxon>Lottiidae</taxon>
        <taxon>Lottia</taxon>
    </lineage>
</organism>
<reference evidence="9 10" key="1">
    <citation type="journal article" date="2013" name="Nature">
        <title>Insights into bilaterian evolution from three spiralian genomes.</title>
        <authorList>
            <person name="Simakov O."/>
            <person name="Marletaz F."/>
            <person name="Cho S.J."/>
            <person name="Edsinger-Gonzales E."/>
            <person name="Havlak P."/>
            <person name="Hellsten U."/>
            <person name="Kuo D.H."/>
            <person name="Larsson T."/>
            <person name="Lv J."/>
            <person name="Arendt D."/>
            <person name="Savage R."/>
            <person name="Osoegawa K."/>
            <person name="de Jong P."/>
            <person name="Grimwood J."/>
            <person name="Chapman J.A."/>
            <person name="Shapiro H."/>
            <person name="Aerts A."/>
            <person name="Otillar R.P."/>
            <person name="Terry A.Y."/>
            <person name="Boore J.L."/>
            <person name="Grigoriev I.V."/>
            <person name="Lindberg D.R."/>
            <person name="Seaver E.C."/>
            <person name="Weisblat D.A."/>
            <person name="Putnam N.H."/>
            <person name="Rokhsar D.S."/>
        </authorList>
    </citation>
    <scope>NUCLEOTIDE SEQUENCE [LARGE SCALE GENOMIC DNA]</scope>
</reference>
<dbReference type="STRING" id="225164.V4C5L6"/>
<name>V4C5L6_LOTGI</name>
<keyword evidence="4 6" id="KW-0472">Membrane</keyword>
<feature type="transmembrane region" description="Helical" evidence="6">
    <location>
        <begin position="758"/>
        <end position="780"/>
    </location>
</feature>
<evidence type="ECO:0000256" key="4">
    <source>
        <dbReference type="ARBA" id="ARBA00023136"/>
    </source>
</evidence>